<proteinExistence type="predicted"/>
<evidence type="ECO:0000313" key="3">
    <source>
        <dbReference type="EMBL" id="KZM35766.1"/>
    </source>
</evidence>
<dbReference type="PATRIC" id="fig|43678.3.peg.1671"/>
<dbReference type="InterPro" id="IPR026004">
    <property type="entry name" value="Septum_form"/>
</dbReference>
<dbReference type="OrthoDB" id="3628931at2"/>
<evidence type="ECO:0000256" key="1">
    <source>
        <dbReference type="SAM" id="Phobius"/>
    </source>
</evidence>
<dbReference type="AlphaFoldDB" id="A0A163RWA0"/>
<feature type="domain" description="Septum formation-related" evidence="2">
    <location>
        <begin position="116"/>
        <end position="208"/>
    </location>
</feature>
<feature type="transmembrane region" description="Helical" evidence="1">
    <location>
        <begin position="30"/>
        <end position="54"/>
    </location>
</feature>
<sequence>MSTPPPPSGYDQDVYYAPGWQPAAARTEPLAFAAIPTGLLLGPVGVGVGAAALARIRRNGTRGVRLAWAGIALGLATTLTAIAVSVALLLGGAATRALPADVSAPQDAHARQLVLGNCLADLPDDGPVTTVRVVPCAEPHEAQVVARTDFSADSLWPGQGDVESRVSRVCVPAVLAGDVDPAGIELSIWTPSEESWAEGDRTGLCLAATPVLTEGSLID</sequence>
<dbReference type="Proteomes" id="UP000076447">
    <property type="component" value="Unassembled WGS sequence"/>
</dbReference>
<dbReference type="STRING" id="43678.OJAG_15950"/>
<dbReference type="EMBL" id="LRIE01000066">
    <property type="protein sequence ID" value="KZM35766.1"/>
    <property type="molecule type" value="Genomic_DNA"/>
</dbReference>
<organism evidence="3 4">
    <name type="scientific">Oerskovia enterophila</name>
    <dbReference type="NCBI Taxonomy" id="43678"/>
    <lineage>
        <taxon>Bacteria</taxon>
        <taxon>Bacillati</taxon>
        <taxon>Actinomycetota</taxon>
        <taxon>Actinomycetes</taxon>
        <taxon>Micrococcales</taxon>
        <taxon>Cellulomonadaceae</taxon>
        <taxon>Oerskovia</taxon>
    </lineage>
</organism>
<dbReference type="Pfam" id="PF13845">
    <property type="entry name" value="Septum_form"/>
    <property type="match status" value="1"/>
</dbReference>
<keyword evidence="1" id="KW-0472">Membrane</keyword>
<dbReference type="RefSeq" id="WP_082848879.1">
    <property type="nucleotide sequence ID" value="NZ_LRIE01000066.1"/>
</dbReference>
<evidence type="ECO:0000259" key="2">
    <source>
        <dbReference type="Pfam" id="PF13845"/>
    </source>
</evidence>
<comment type="caution">
    <text evidence="3">The sequence shown here is derived from an EMBL/GenBank/DDBJ whole genome shotgun (WGS) entry which is preliminary data.</text>
</comment>
<keyword evidence="1" id="KW-1133">Transmembrane helix</keyword>
<feature type="transmembrane region" description="Helical" evidence="1">
    <location>
        <begin position="66"/>
        <end position="90"/>
    </location>
</feature>
<reference evidence="3 4" key="1">
    <citation type="submission" date="2016-01" db="EMBL/GenBank/DDBJ databases">
        <title>Genome sequence of Oerskovia enterophila VJag, an agar and cellulose degrading bacterium.</title>
        <authorList>
            <person name="Poehlein A."/>
            <person name="Jag V."/>
            <person name="Bengelsdorf F."/>
            <person name="Duerre P."/>
            <person name="Daniel R."/>
        </authorList>
    </citation>
    <scope>NUCLEOTIDE SEQUENCE [LARGE SCALE GENOMIC DNA]</scope>
    <source>
        <strain evidence="3 4">VJag</strain>
    </source>
</reference>
<protein>
    <recommendedName>
        <fullName evidence="2">Septum formation-related domain-containing protein</fullName>
    </recommendedName>
</protein>
<name>A0A163RWA0_9CELL</name>
<accession>A0A163RWA0</accession>
<keyword evidence="1" id="KW-0812">Transmembrane</keyword>
<gene>
    <name evidence="3" type="ORF">OJAG_15950</name>
</gene>
<evidence type="ECO:0000313" key="4">
    <source>
        <dbReference type="Proteomes" id="UP000076447"/>
    </source>
</evidence>